<proteinExistence type="predicted"/>
<reference evidence="2" key="1">
    <citation type="journal article" date="2023" name="Front. Plant Sci.">
        <title>Chromosomal-level genome assembly of Melastoma candidum provides insights into trichome evolution.</title>
        <authorList>
            <person name="Zhong Y."/>
            <person name="Wu W."/>
            <person name="Sun C."/>
            <person name="Zou P."/>
            <person name="Liu Y."/>
            <person name="Dai S."/>
            <person name="Zhou R."/>
        </authorList>
    </citation>
    <scope>NUCLEOTIDE SEQUENCE [LARGE SCALE GENOMIC DNA]</scope>
</reference>
<dbReference type="EMBL" id="CM042883">
    <property type="protein sequence ID" value="KAI4378184.1"/>
    <property type="molecule type" value="Genomic_DNA"/>
</dbReference>
<evidence type="ECO:0000313" key="1">
    <source>
        <dbReference type="EMBL" id="KAI4378184.1"/>
    </source>
</evidence>
<evidence type="ECO:0000313" key="2">
    <source>
        <dbReference type="Proteomes" id="UP001057402"/>
    </source>
</evidence>
<protein>
    <submittedName>
        <fullName evidence="1">Uncharacterized protein</fullName>
    </submittedName>
</protein>
<name>A0ACB9RKN5_9MYRT</name>
<keyword evidence="2" id="KW-1185">Reference proteome</keyword>
<accession>A0ACB9RKN5</accession>
<comment type="caution">
    <text evidence="1">The sequence shown here is derived from an EMBL/GenBank/DDBJ whole genome shotgun (WGS) entry which is preliminary data.</text>
</comment>
<gene>
    <name evidence="1" type="ORF">MLD38_015703</name>
</gene>
<dbReference type="Proteomes" id="UP001057402">
    <property type="component" value="Chromosome 4"/>
</dbReference>
<organism evidence="1 2">
    <name type="scientific">Melastoma candidum</name>
    <dbReference type="NCBI Taxonomy" id="119954"/>
    <lineage>
        <taxon>Eukaryota</taxon>
        <taxon>Viridiplantae</taxon>
        <taxon>Streptophyta</taxon>
        <taxon>Embryophyta</taxon>
        <taxon>Tracheophyta</taxon>
        <taxon>Spermatophyta</taxon>
        <taxon>Magnoliopsida</taxon>
        <taxon>eudicotyledons</taxon>
        <taxon>Gunneridae</taxon>
        <taxon>Pentapetalae</taxon>
        <taxon>rosids</taxon>
        <taxon>malvids</taxon>
        <taxon>Myrtales</taxon>
        <taxon>Melastomataceae</taxon>
        <taxon>Melastomatoideae</taxon>
        <taxon>Melastomateae</taxon>
        <taxon>Melastoma</taxon>
    </lineage>
</organism>
<sequence length="149" mass="16469">MSRWKDMSWIPSLFSLSHSSSAALSLQEMVIFARKNWGESEDRILPLADKVCFDLLPIMKRDLGTETVPPQGPEICLLPRAYAAERAHLYKPLPVVGVRALQDSVWGGNGYAATGGSSSALSITQQSWRQVQGSLHSFHGDRRAARRSC</sequence>